<dbReference type="Proteomes" id="UP000249762">
    <property type="component" value="Unassembled WGS sequence"/>
</dbReference>
<dbReference type="PRINTS" id="PR00840">
    <property type="entry name" value="Y06768FAMILY"/>
</dbReference>
<dbReference type="AlphaFoldDB" id="A0A328PIA8"/>
<dbReference type="NCBIfam" id="NF045841">
    <property type="entry name" value="Ig_SerProt_MIP"/>
    <property type="match status" value="1"/>
</dbReference>
<dbReference type="Pfam" id="PF01732">
    <property type="entry name" value="Mycop_pep_DUF31"/>
    <property type="match status" value="1"/>
</dbReference>
<evidence type="ECO:0000313" key="4">
    <source>
        <dbReference type="EMBL" id="RAO94803.1"/>
    </source>
</evidence>
<sequence>MVALKWGVISVTSLSGIALGTYKLSNWAQPTDLIQQARGVLPPPQEKSVPLGSQISNLSSELVTQDQANDSNLSPEEKERRRIKKEADSAFSKLDDYTFKLFSSCNVGTGWILDYVLPKEKGKYPLIWYIATNAHVVNHWLFDNSNPYSQKLPIAPNKSKHQSYYNWYSSKFPLHSSQSCYFKKTQGTFDLNLSKQPDGEALKSDWGAVNYLKKMKQPKLFWVAVDLFDIDLNMGVLDKNFKDFAVMEIEFNDEDSAREITRGFADKYTVESTEAINIFGKPLDIHNLESNNQNFYSLGYPSKASSRFSYVKGWDEETLSGEKLSTDPRNRYPIISGNKLKGHVASDWYKNPEWAGENHHNFGHFYLLEGFPLGKGASGSMSIDGKGNLIGLKTKGEEGVQGNYSMITPIRSEKLIIEGNFRTPKYDLILGAEKQKSSYREQVEQHILEKGNKTWLSERGWKHVS</sequence>
<keyword evidence="5" id="KW-1185">Reference proteome</keyword>
<evidence type="ECO:0000259" key="3">
    <source>
        <dbReference type="Pfam" id="PF01732"/>
    </source>
</evidence>
<evidence type="ECO:0000313" key="5">
    <source>
        <dbReference type="Proteomes" id="UP000249762"/>
    </source>
</evidence>
<dbReference type="EMBL" id="QKVO01000020">
    <property type="protein sequence ID" value="RAO94803.1"/>
    <property type="molecule type" value="Genomic_DNA"/>
</dbReference>
<dbReference type="OrthoDB" id="394758at2"/>
<feature type="domain" description="DUF31" evidence="3">
    <location>
        <begin position="102"/>
        <end position="391"/>
    </location>
</feature>
<evidence type="ECO:0000256" key="2">
    <source>
        <dbReference type="SAM" id="MobiDB-lite"/>
    </source>
</evidence>
<dbReference type="InterPro" id="IPR009003">
    <property type="entry name" value="Peptidase_S1_PA"/>
</dbReference>
<gene>
    <name evidence="4" type="ORF">DNK47_03110</name>
</gene>
<accession>A0A328PIA8</accession>
<dbReference type="InterPro" id="IPR022381">
    <property type="entry name" value="Uncharacterised_MG067"/>
</dbReference>
<organism evidence="4 5">
    <name type="scientific">Mycoplasma wenyonii</name>
    <dbReference type="NCBI Taxonomy" id="65123"/>
    <lineage>
        <taxon>Bacteria</taxon>
        <taxon>Bacillati</taxon>
        <taxon>Mycoplasmatota</taxon>
        <taxon>Mollicutes</taxon>
        <taxon>Mycoplasmataceae</taxon>
        <taxon>Mycoplasma</taxon>
    </lineage>
</organism>
<proteinExistence type="predicted"/>
<keyword evidence="1" id="KW-1003">Cell membrane</keyword>
<comment type="caution">
    <text evidence="4">The sequence shown here is derived from an EMBL/GenBank/DDBJ whole genome shotgun (WGS) entry which is preliminary data.</text>
</comment>
<protein>
    <recommendedName>
        <fullName evidence="3">DUF31 domain-containing protein</fullName>
    </recommendedName>
</protein>
<evidence type="ECO:0000256" key="1">
    <source>
        <dbReference type="ARBA" id="ARBA00022475"/>
    </source>
</evidence>
<keyword evidence="1" id="KW-0472">Membrane</keyword>
<name>A0A328PIA8_9MOLU</name>
<dbReference type="SUPFAM" id="SSF50494">
    <property type="entry name" value="Trypsin-like serine proteases"/>
    <property type="match status" value="1"/>
</dbReference>
<dbReference type="InterPro" id="IPR022382">
    <property type="entry name" value="Mycoplasma_peptidase_DUF31"/>
</dbReference>
<dbReference type="RefSeq" id="WP_112665867.1">
    <property type="nucleotide sequence ID" value="NZ_QKVO01000020.1"/>
</dbReference>
<reference evidence="5" key="1">
    <citation type="submission" date="2018-06" db="EMBL/GenBank/DDBJ databases">
        <authorList>
            <person name="Martinez Ocampo F."/>
            <person name="Quiroz Castaneda R.E."/>
            <person name="Rojas Lopez X."/>
        </authorList>
    </citation>
    <scope>NUCLEOTIDE SEQUENCE [LARGE SCALE GENOMIC DNA]</scope>
    <source>
        <strain evidence="5">INIFAP02</strain>
    </source>
</reference>
<feature type="compositionally biased region" description="Polar residues" evidence="2">
    <location>
        <begin position="62"/>
        <end position="74"/>
    </location>
</feature>
<feature type="region of interest" description="Disordered" evidence="2">
    <location>
        <begin position="62"/>
        <end position="82"/>
    </location>
</feature>